<reference evidence="2" key="1">
    <citation type="submission" date="2009-05" db="EMBL/GenBank/DDBJ databases">
        <title>The genome sequence of Ajellomyces capsulatus strain H143.</title>
        <authorList>
            <person name="Champion M."/>
            <person name="Cuomo C.A."/>
            <person name="Ma L.-J."/>
            <person name="Henn M.R."/>
            <person name="Sil A."/>
            <person name="Goldman B."/>
            <person name="Young S.K."/>
            <person name="Kodira C.D."/>
            <person name="Zeng Q."/>
            <person name="Koehrsen M."/>
            <person name="Alvarado L."/>
            <person name="Berlin A.M."/>
            <person name="Borenstein D."/>
            <person name="Chen Z."/>
            <person name="Engels R."/>
            <person name="Freedman E."/>
            <person name="Gellesch M."/>
            <person name="Goldberg J."/>
            <person name="Griggs A."/>
            <person name="Gujja S."/>
            <person name="Heiman D.I."/>
            <person name="Hepburn T.A."/>
            <person name="Howarth C."/>
            <person name="Jen D."/>
            <person name="Larson L."/>
            <person name="Lewis B."/>
            <person name="Mehta T."/>
            <person name="Park D."/>
            <person name="Pearson M."/>
            <person name="Roberts A."/>
            <person name="Saif S."/>
            <person name="Shea T.D."/>
            <person name="Shenoy N."/>
            <person name="Sisk P."/>
            <person name="Stolte C."/>
            <person name="Sykes S."/>
            <person name="Walk T."/>
            <person name="White J."/>
            <person name="Yandava C."/>
            <person name="Klein B."/>
            <person name="McEwen J.G."/>
            <person name="Puccia R."/>
            <person name="Goldman G.H."/>
            <person name="Felipe M.S."/>
            <person name="Nino-Vega G."/>
            <person name="San-Blas G."/>
            <person name="Taylor J.W."/>
            <person name="Mendoza L."/>
            <person name="Galagan J.E."/>
            <person name="Nusbaum C."/>
            <person name="Birren B.W."/>
        </authorList>
    </citation>
    <scope>NUCLEOTIDE SEQUENCE [LARGE SCALE GENOMIC DNA]</scope>
    <source>
        <strain evidence="2">H143</strain>
    </source>
</reference>
<dbReference type="OrthoDB" id="10439462at2759"/>
<dbReference type="VEuPathDB" id="FungiDB:HCDG_03067"/>
<name>C6HA36_AJECH</name>
<gene>
    <name evidence="1" type="ORF">HCDG_03067</name>
</gene>
<dbReference type="HOGENOM" id="CLU_1069456_0_0_1"/>
<accession>C6HA36</accession>
<evidence type="ECO:0000313" key="2">
    <source>
        <dbReference type="Proteomes" id="UP000002624"/>
    </source>
</evidence>
<dbReference type="AlphaFoldDB" id="C6HA36"/>
<organism evidence="1 2">
    <name type="scientific">Ajellomyces capsulatus (strain H143)</name>
    <name type="common">Darling's disease fungus</name>
    <name type="synonym">Histoplasma capsulatum</name>
    <dbReference type="NCBI Taxonomy" id="544712"/>
    <lineage>
        <taxon>Eukaryota</taxon>
        <taxon>Fungi</taxon>
        <taxon>Dikarya</taxon>
        <taxon>Ascomycota</taxon>
        <taxon>Pezizomycotina</taxon>
        <taxon>Eurotiomycetes</taxon>
        <taxon>Eurotiomycetidae</taxon>
        <taxon>Onygenales</taxon>
        <taxon>Ajellomycetaceae</taxon>
        <taxon>Histoplasma</taxon>
    </lineage>
</organism>
<dbReference type="EMBL" id="GG692421">
    <property type="protein sequence ID" value="EER43169.1"/>
    <property type="molecule type" value="Genomic_DNA"/>
</dbReference>
<protein>
    <submittedName>
        <fullName evidence="1">Uncharacterized protein</fullName>
    </submittedName>
</protein>
<evidence type="ECO:0000313" key="1">
    <source>
        <dbReference type="EMBL" id="EER43169.1"/>
    </source>
</evidence>
<sequence length="260" mass="28733">MGPPPFPLPPSPSRLLAPGARTLYSPEAAARSQWVKHRIPVWMVGSQLNWIRLEEAPLPGELEQELEQELFFLRMLFEEAELAYAKVACCCMLEKPRWLSFVLRAVGLRGEGDSGVRGDMVIVMATGDLRDRTGRDVLLVEAAAMLKESLGLAARAAYIMSVVVCDCLRVRDAEMLGPNPPCLGQSGPGCAGRAVEAPNQCMTTHRDHAYLTLWPLADSWSGLSDADPTQPRLLEFVHGLDKLHENKPNNRGGQMCDRCW</sequence>
<dbReference type="Proteomes" id="UP000002624">
    <property type="component" value="Unassembled WGS sequence"/>
</dbReference>
<proteinExistence type="predicted"/>